<accession>A0A0S6W4E9</accession>
<gene>
    <name evidence="1" type="ORF">U14_04341</name>
</gene>
<proteinExistence type="predicted"/>
<dbReference type="Proteomes" id="UP000030700">
    <property type="component" value="Unassembled WGS sequence"/>
</dbReference>
<dbReference type="EMBL" id="DF820459">
    <property type="protein sequence ID" value="GAK53082.1"/>
    <property type="molecule type" value="Genomic_DNA"/>
</dbReference>
<reference evidence="1 2" key="1">
    <citation type="journal article" date="2015" name="PeerJ">
        <title>First genomic representation of candidate bacterial phylum KSB3 points to enhanced environmental sensing as a trigger of wastewater bulking.</title>
        <authorList>
            <person name="Sekiguchi Y."/>
            <person name="Ohashi A."/>
            <person name="Parks D.H."/>
            <person name="Yamauchi T."/>
            <person name="Tyson G.W."/>
            <person name="Hugenholtz P."/>
        </authorList>
    </citation>
    <scope>NUCLEOTIDE SEQUENCE [LARGE SCALE GENOMIC DNA]</scope>
</reference>
<name>A0A0S6W4E9_9BACT</name>
<evidence type="ECO:0000313" key="2">
    <source>
        <dbReference type="Proteomes" id="UP000030700"/>
    </source>
</evidence>
<organism evidence="1 2">
    <name type="scientific">Candidatus Moduliflexus flocculans</name>
    <dbReference type="NCBI Taxonomy" id="1499966"/>
    <lineage>
        <taxon>Bacteria</taxon>
        <taxon>Candidatus Moduliflexota</taxon>
        <taxon>Candidatus Moduliflexia</taxon>
        <taxon>Candidatus Moduliflexales</taxon>
        <taxon>Candidatus Moduliflexaceae</taxon>
    </lineage>
</organism>
<evidence type="ECO:0000313" key="1">
    <source>
        <dbReference type="EMBL" id="GAK53082.1"/>
    </source>
</evidence>
<sequence length="79" mass="9218">MSAVTIKELYHQYIEHIPIADQLRLIALMSERLAQDIGTREGTKNRCLFELEGLGAEIWKGIDAQEYVNDLRDEWKEEL</sequence>
<dbReference type="STRING" id="1499966.U14_04341"/>
<dbReference type="HOGENOM" id="CLU_191188_0_0_0"/>
<protein>
    <submittedName>
        <fullName evidence="1">Uncharacterized protein</fullName>
    </submittedName>
</protein>
<dbReference type="AlphaFoldDB" id="A0A0S6W4E9"/>
<keyword evidence="2" id="KW-1185">Reference proteome</keyword>